<evidence type="ECO:0000256" key="4">
    <source>
        <dbReference type="ARBA" id="ARBA00022737"/>
    </source>
</evidence>
<dbReference type="PROSITE" id="PS51394">
    <property type="entry name" value="PFU"/>
    <property type="match status" value="1"/>
</dbReference>
<dbReference type="InterPro" id="IPR013535">
    <property type="entry name" value="PUL_dom"/>
</dbReference>
<dbReference type="AlphaFoldDB" id="R7Q308"/>
<dbReference type="InterPro" id="IPR036322">
    <property type="entry name" value="WD40_repeat_dom_sf"/>
</dbReference>
<dbReference type="Pfam" id="PF00400">
    <property type="entry name" value="WD40"/>
    <property type="match status" value="5"/>
</dbReference>
<feature type="repeat" description="WD" evidence="5">
    <location>
        <begin position="151"/>
        <end position="182"/>
    </location>
</feature>
<gene>
    <name evidence="9" type="ORF">CHC_T00008409001</name>
</gene>
<dbReference type="PANTHER" id="PTHR19849">
    <property type="entry name" value="PHOSPHOLIPASE A-2-ACTIVATING PROTEIN"/>
    <property type="match status" value="1"/>
</dbReference>
<dbReference type="GeneID" id="17319665"/>
<evidence type="ECO:0000313" key="9">
    <source>
        <dbReference type="EMBL" id="CDF32283.1"/>
    </source>
</evidence>
<evidence type="ECO:0000256" key="2">
    <source>
        <dbReference type="ARBA" id="ARBA00022490"/>
    </source>
</evidence>
<dbReference type="InterPro" id="IPR038122">
    <property type="entry name" value="PFU_sf"/>
</dbReference>
<dbReference type="PhylomeDB" id="R7Q308"/>
<dbReference type="InterPro" id="IPR015943">
    <property type="entry name" value="WD40/YVTN_repeat-like_dom_sf"/>
</dbReference>
<organism evidence="9 10">
    <name type="scientific">Chondrus crispus</name>
    <name type="common">Carrageen Irish moss</name>
    <name type="synonym">Polymorpha crispa</name>
    <dbReference type="NCBI Taxonomy" id="2769"/>
    <lineage>
        <taxon>Eukaryota</taxon>
        <taxon>Rhodophyta</taxon>
        <taxon>Florideophyceae</taxon>
        <taxon>Rhodymeniophycidae</taxon>
        <taxon>Gigartinales</taxon>
        <taxon>Gigartinaceae</taxon>
        <taxon>Chondrus</taxon>
    </lineage>
</organism>
<dbReference type="Gene3D" id="3.10.20.870">
    <property type="entry name" value="PFU (PLAA family ubiquitin binding), C-terminal domain"/>
    <property type="match status" value="1"/>
</dbReference>
<feature type="region of interest" description="Disordered" evidence="6">
    <location>
        <begin position="483"/>
        <end position="553"/>
    </location>
</feature>
<proteinExistence type="predicted"/>
<dbReference type="GO" id="GO:0005634">
    <property type="term" value="C:nucleus"/>
    <property type="evidence" value="ECO:0007669"/>
    <property type="project" value="TreeGrafter"/>
</dbReference>
<dbReference type="Pfam" id="PF09070">
    <property type="entry name" value="PFU"/>
    <property type="match status" value="1"/>
</dbReference>
<feature type="repeat" description="WD" evidence="5">
    <location>
        <begin position="106"/>
        <end position="150"/>
    </location>
</feature>
<keyword evidence="2" id="KW-0963">Cytoplasm</keyword>
<dbReference type="OMA" id="DKCIYYW"/>
<dbReference type="PROSITE" id="PS50294">
    <property type="entry name" value="WD_REPEATS_REGION"/>
    <property type="match status" value="4"/>
</dbReference>
<dbReference type="PRINTS" id="PR00320">
    <property type="entry name" value="GPROTEINBRPT"/>
</dbReference>
<feature type="repeat" description="WD" evidence="5">
    <location>
        <begin position="24"/>
        <end position="55"/>
    </location>
</feature>
<keyword evidence="10" id="KW-1185">Reference proteome</keyword>
<evidence type="ECO:0000256" key="6">
    <source>
        <dbReference type="SAM" id="MobiDB-lite"/>
    </source>
</evidence>
<dbReference type="PROSITE" id="PS51396">
    <property type="entry name" value="PUL"/>
    <property type="match status" value="1"/>
</dbReference>
<feature type="domain" description="PFU" evidence="7">
    <location>
        <begin position="385"/>
        <end position="481"/>
    </location>
</feature>
<evidence type="ECO:0000256" key="3">
    <source>
        <dbReference type="ARBA" id="ARBA00022574"/>
    </source>
</evidence>
<dbReference type="GO" id="GO:0043130">
    <property type="term" value="F:ubiquitin binding"/>
    <property type="evidence" value="ECO:0007669"/>
    <property type="project" value="TreeGrafter"/>
</dbReference>
<protein>
    <submittedName>
        <fullName evidence="9">WD40-repeat containing protein</fullName>
    </submittedName>
</protein>
<dbReference type="InterPro" id="IPR019775">
    <property type="entry name" value="WD40_repeat_CS"/>
</dbReference>
<dbReference type="Gene3D" id="1.25.10.10">
    <property type="entry name" value="Leucine-rich Repeat Variant"/>
    <property type="match status" value="1"/>
</dbReference>
<sequence>MPAALRGITRSCPTFTMFKLRAELRAHTTDVRGVASSPTGQIATASRDKTVALWDKDGLEPVKLLRGHDHFVNAVAFADAERLITASSDNTLRVWDVKSGECTTVLRGHEGPVCAVAVLPGPQSEKKVISASWDKTARVWDLISGTCLTVLKGHEAAVWGVAGLPDGRLVTVAADKTVRLWNRDGSQGMQLPASHTDVVRGVVAGPNGGFVTVANDSAMVYWSSDGAVYSVGHRISDLHDGSYIYSIDAREEDAGKWTFVTGGEDNAVRVVEADLTAMTPPACIQTLMHPGTVWSACLCPGGDLVTACSDGVARVFTRDPDAVADADVLSTFEKAISERQVNTRVIGGVDVSKLPEVEKALSTPGKKDGENKIVKTAAGTADVYMWSAAESKWTKVGQVVDNPAGPASSGTVNGKSYDFTFEVEVGEGGKKEKLGFNRGENPYAAAQRFIDENELSQEFIDQIAQFIEQQVPADALRSTAVQASDPLTGGSRYVPGGSAGASTSRGDPLTGGSRYVPGGGATASSNRGDPLTGGSRYVPGGSGVPPGKLPPPRKLIPHSNGIVLYKSTDQIERIQAKVSDVNTEFAKNGSDLALSQEEATVFGASLMPKLKTRGGAVSILDNEDCAIVEKLLKWPTSHAFPVLDVARLVISLPTGCAYFFGSRNGEVLADILRHLSADEASAPVYIMGCRFLCNMFGNRVSGTKVLSEQETIINAVASAAKSSNRRARETVGSLMINYAVSLHEGKASPGDKALVIRTTANLITAGEKDEEVLYRLMIAMGTLLCSDEQSALKGVELGAAAAAAEAAPLSARLQQVATEIATLIAS</sequence>
<dbReference type="Gramene" id="CDF32283">
    <property type="protein sequence ID" value="CDF32283"/>
    <property type="gene ID" value="CHC_T00008409001"/>
</dbReference>
<dbReference type="Proteomes" id="UP000012073">
    <property type="component" value="Unassembled WGS sequence"/>
</dbReference>
<dbReference type="GO" id="GO:0043161">
    <property type="term" value="P:proteasome-mediated ubiquitin-dependent protein catabolic process"/>
    <property type="evidence" value="ECO:0007669"/>
    <property type="project" value="TreeGrafter"/>
</dbReference>
<dbReference type="STRING" id="2769.R7Q308"/>
<evidence type="ECO:0000313" key="10">
    <source>
        <dbReference type="Proteomes" id="UP000012073"/>
    </source>
</evidence>
<dbReference type="RefSeq" id="XP_005711948.1">
    <property type="nucleotide sequence ID" value="XM_005711891.1"/>
</dbReference>
<accession>R7Q308</accession>
<name>R7Q308_CHOCR</name>
<dbReference type="InterPro" id="IPR011989">
    <property type="entry name" value="ARM-like"/>
</dbReference>
<dbReference type="GO" id="GO:0010992">
    <property type="term" value="P:ubiquitin recycling"/>
    <property type="evidence" value="ECO:0007669"/>
    <property type="project" value="TreeGrafter"/>
</dbReference>
<dbReference type="SMART" id="SM00320">
    <property type="entry name" value="WD40"/>
    <property type="match status" value="7"/>
</dbReference>
<keyword evidence="3 5" id="KW-0853">WD repeat</keyword>
<dbReference type="Gene3D" id="2.130.10.10">
    <property type="entry name" value="YVTN repeat-like/Quinoprotein amine dehydrogenase"/>
    <property type="match status" value="1"/>
</dbReference>
<dbReference type="OrthoDB" id="10265988at2759"/>
<feature type="repeat" description="WD" evidence="5">
    <location>
        <begin position="65"/>
        <end position="105"/>
    </location>
</feature>
<dbReference type="KEGG" id="ccp:CHC_T00008409001"/>
<feature type="domain" description="PUL" evidence="8">
    <location>
        <begin position="554"/>
        <end position="823"/>
    </location>
</feature>
<evidence type="ECO:0000259" key="8">
    <source>
        <dbReference type="PROSITE" id="PS51396"/>
    </source>
</evidence>
<dbReference type="InterPro" id="IPR015155">
    <property type="entry name" value="PFU"/>
</dbReference>
<dbReference type="InterPro" id="IPR020472">
    <property type="entry name" value="WD40_PAC1"/>
</dbReference>
<dbReference type="CDD" id="cd00200">
    <property type="entry name" value="WD40"/>
    <property type="match status" value="1"/>
</dbReference>
<evidence type="ECO:0000256" key="1">
    <source>
        <dbReference type="ARBA" id="ARBA00004496"/>
    </source>
</evidence>
<dbReference type="PROSITE" id="PS50082">
    <property type="entry name" value="WD_REPEATS_2"/>
    <property type="match status" value="4"/>
</dbReference>
<dbReference type="PANTHER" id="PTHR19849:SF0">
    <property type="entry name" value="PHOSPHOLIPASE A-2-ACTIVATING PROTEIN"/>
    <property type="match status" value="1"/>
</dbReference>
<dbReference type="EMBL" id="HG001461">
    <property type="protein sequence ID" value="CDF32283.1"/>
    <property type="molecule type" value="Genomic_DNA"/>
</dbReference>
<evidence type="ECO:0000259" key="7">
    <source>
        <dbReference type="PROSITE" id="PS51394"/>
    </source>
</evidence>
<dbReference type="InterPro" id="IPR001680">
    <property type="entry name" value="WD40_rpt"/>
</dbReference>
<dbReference type="GO" id="GO:0005737">
    <property type="term" value="C:cytoplasm"/>
    <property type="evidence" value="ECO:0007669"/>
    <property type="project" value="UniProtKB-SubCell"/>
</dbReference>
<keyword evidence="4" id="KW-0677">Repeat</keyword>
<comment type="subcellular location">
    <subcellularLocation>
        <location evidence="1">Cytoplasm</location>
    </subcellularLocation>
</comment>
<reference evidence="10" key="1">
    <citation type="journal article" date="2013" name="Proc. Natl. Acad. Sci. U.S.A.">
        <title>Genome structure and metabolic features in the red seaweed Chondrus crispus shed light on evolution of the Archaeplastida.</title>
        <authorList>
            <person name="Collen J."/>
            <person name="Porcel B."/>
            <person name="Carre W."/>
            <person name="Ball S.G."/>
            <person name="Chaparro C."/>
            <person name="Tonon T."/>
            <person name="Barbeyron T."/>
            <person name="Michel G."/>
            <person name="Noel B."/>
            <person name="Valentin K."/>
            <person name="Elias M."/>
            <person name="Artiguenave F."/>
            <person name="Arun A."/>
            <person name="Aury J.M."/>
            <person name="Barbosa-Neto J.F."/>
            <person name="Bothwell J.H."/>
            <person name="Bouget F.Y."/>
            <person name="Brillet L."/>
            <person name="Cabello-Hurtado F."/>
            <person name="Capella-Gutierrez S."/>
            <person name="Charrier B."/>
            <person name="Cladiere L."/>
            <person name="Cock J.M."/>
            <person name="Coelho S.M."/>
            <person name="Colleoni C."/>
            <person name="Czjzek M."/>
            <person name="Da Silva C."/>
            <person name="Delage L."/>
            <person name="Denoeud F."/>
            <person name="Deschamps P."/>
            <person name="Dittami S.M."/>
            <person name="Gabaldon T."/>
            <person name="Gachon C.M."/>
            <person name="Groisillier A."/>
            <person name="Herve C."/>
            <person name="Jabbari K."/>
            <person name="Katinka M."/>
            <person name="Kloareg B."/>
            <person name="Kowalczyk N."/>
            <person name="Labadie K."/>
            <person name="Leblanc C."/>
            <person name="Lopez P.J."/>
            <person name="McLachlan D.H."/>
            <person name="Meslet-Cladiere L."/>
            <person name="Moustafa A."/>
            <person name="Nehr Z."/>
            <person name="Nyvall Collen P."/>
            <person name="Panaud O."/>
            <person name="Partensky F."/>
            <person name="Poulain J."/>
            <person name="Rensing S.A."/>
            <person name="Rousvoal S."/>
            <person name="Samson G."/>
            <person name="Symeonidi A."/>
            <person name="Weissenbach J."/>
            <person name="Zambounis A."/>
            <person name="Wincker P."/>
            <person name="Boyen C."/>
        </authorList>
    </citation>
    <scope>NUCLEOTIDE SEQUENCE [LARGE SCALE GENOMIC DNA]</scope>
    <source>
        <strain evidence="10">cv. Stackhouse</strain>
    </source>
</reference>
<evidence type="ECO:0000256" key="5">
    <source>
        <dbReference type="PROSITE-ProRule" id="PRU00221"/>
    </source>
</evidence>
<dbReference type="Pfam" id="PF08324">
    <property type="entry name" value="PUL"/>
    <property type="match status" value="1"/>
</dbReference>
<dbReference type="SUPFAM" id="SSF50978">
    <property type="entry name" value="WD40 repeat-like"/>
    <property type="match status" value="1"/>
</dbReference>
<dbReference type="PROSITE" id="PS00678">
    <property type="entry name" value="WD_REPEATS_1"/>
    <property type="match status" value="2"/>
</dbReference>